<organism evidence="2 3">
    <name type="scientific">Streptomyces andamanensis</name>
    <dbReference type="NCBI Taxonomy" id="1565035"/>
    <lineage>
        <taxon>Bacteria</taxon>
        <taxon>Bacillati</taxon>
        <taxon>Actinomycetota</taxon>
        <taxon>Actinomycetes</taxon>
        <taxon>Kitasatosporales</taxon>
        <taxon>Streptomycetaceae</taxon>
        <taxon>Streptomyces</taxon>
    </lineage>
</organism>
<dbReference type="EMBL" id="JBHSDP010000008">
    <property type="protein sequence ID" value="MFC4327582.1"/>
    <property type="molecule type" value="Genomic_DNA"/>
</dbReference>
<name>A0ABV8TAF1_9ACTN</name>
<comment type="caution">
    <text evidence="2">The sequence shown here is derived from an EMBL/GenBank/DDBJ whole genome shotgun (WGS) entry which is preliminary data.</text>
</comment>
<dbReference type="RefSeq" id="WP_381737433.1">
    <property type="nucleotide sequence ID" value="NZ_JBHSDP010000008.1"/>
</dbReference>
<evidence type="ECO:0000313" key="2">
    <source>
        <dbReference type="EMBL" id="MFC4327582.1"/>
    </source>
</evidence>
<feature type="compositionally biased region" description="Polar residues" evidence="1">
    <location>
        <begin position="28"/>
        <end position="38"/>
    </location>
</feature>
<protein>
    <recommendedName>
        <fullName evidence="4">Sigma-like protein</fullName>
    </recommendedName>
</protein>
<dbReference type="Proteomes" id="UP001595824">
    <property type="component" value="Unassembled WGS sequence"/>
</dbReference>
<keyword evidence="3" id="KW-1185">Reference proteome</keyword>
<gene>
    <name evidence="2" type="ORF">ACFPC0_07020</name>
</gene>
<evidence type="ECO:0000313" key="3">
    <source>
        <dbReference type="Proteomes" id="UP001595824"/>
    </source>
</evidence>
<feature type="region of interest" description="Disordered" evidence="1">
    <location>
        <begin position="1"/>
        <end position="61"/>
    </location>
</feature>
<reference evidence="3" key="1">
    <citation type="journal article" date="2019" name="Int. J. Syst. Evol. Microbiol.">
        <title>The Global Catalogue of Microorganisms (GCM) 10K type strain sequencing project: providing services to taxonomists for standard genome sequencing and annotation.</title>
        <authorList>
            <consortium name="The Broad Institute Genomics Platform"/>
            <consortium name="The Broad Institute Genome Sequencing Center for Infectious Disease"/>
            <person name="Wu L."/>
            <person name="Ma J."/>
        </authorList>
    </citation>
    <scope>NUCLEOTIDE SEQUENCE [LARGE SCALE GENOMIC DNA]</scope>
    <source>
        <strain evidence="3">PCU 347</strain>
    </source>
</reference>
<sequence length="61" mass="6200">MSDDEKSNGNIHATGTKPGGAVSAKNIHATSEPLTTPNPLKADEDAGEAGTDNIHATDEKA</sequence>
<evidence type="ECO:0000256" key="1">
    <source>
        <dbReference type="SAM" id="MobiDB-lite"/>
    </source>
</evidence>
<proteinExistence type="predicted"/>
<evidence type="ECO:0008006" key="4">
    <source>
        <dbReference type="Google" id="ProtNLM"/>
    </source>
</evidence>
<accession>A0ABV8TAF1</accession>